<dbReference type="OrthoDB" id="2434756at2759"/>
<feature type="compositionally biased region" description="Basic and acidic residues" evidence="1">
    <location>
        <begin position="178"/>
        <end position="196"/>
    </location>
</feature>
<proteinExistence type="predicted"/>
<reference evidence="2 3" key="1">
    <citation type="submission" date="2017-03" db="EMBL/GenBank/DDBJ databases">
        <title>Genome of the blue death feigning beetle - Asbolus verrucosus.</title>
        <authorList>
            <person name="Rider S.D."/>
        </authorList>
    </citation>
    <scope>NUCLEOTIDE SEQUENCE [LARGE SCALE GENOMIC DNA]</scope>
    <source>
        <strain evidence="2">Butters</strain>
        <tissue evidence="2">Head and leg muscle</tissue>
    </source>
</reference>
<dbReference type="Pfam" id="PF06784">
    <property type="entry name" value="UPF0240"/>
    <property type="match status" value="1"/>
</dbReference>
<evidence type="ECO:0000313" key="2">
    <source>
        <dbReference type="EMBL" id="RZC42328.1"/>
    </source>
</evidence>
<dbReference type="PANTHER" id="PTHR13338">
    <property type="entry name" value="UPF0240 PROTEIN"/>
    <property type="match status" value="1"/>
</dbReference>
<organism evidence="2 3">
    <name type="scientific">Asbolus verrucosus</name>
    <name type="common">Desert ironclad beetle</name>
    <dbReference type="NCBI Taxonomy" id="1661398"/>
    <lineage>
        <taxon>Eukaryota</taxon>
        <taxon>Metazoa</taxon>
        <taxon>Ecdysozoa</taxon>
        <taxon>Arthropoda</taxon>
        <taxon>Hexapoda</taxon>
        <taxon>Insecta</taxon>
        <taxon>Pterygota</taxon>
        <taxon>Neoptera</taxon>
        <taxon>Endopterygota</taxon>
        <taxon>Coleoptera</taxon>
        <taxon>Polyphaga</taxon>
        <taxon>Cucujiformia</taxon>
        <taxon>Tenebrionidae</taxon>
        <taxon>Pimeliinae</taxon>
        <taxon>Asbolus</taxon>
    </lineage>
</organism>
<feature type="region of interest" description="Disordered" evidence="1">
    <location>
        <begin position="169"/>
        <end position="196"/>
    </location>
</feature>
<sequence length="196" mass="22636">MGKVLSLIGRPLRNFNLESRAHKVISKDKPTAAPKHKSDQIDYDRIMKEHPEVYEESLKKDKQLDIFLKDVYVQSHDPISPQKSQPNPERPLPLDRSQVTDFEYGIKEPEKIPSGKTTLRNALQFITDHQTNPKLHSVKKIALDHSIPEETIIYEIYVPEQRKVKAKFAGPSVPRIRITREPRKQLLSGKQDKDDT</sequence>
<dbReference type="AlphaFoldDB" id="A0A482WD77"/>
<dbReference type="EMBL" id="QDEB01009106">
    <property type="protein sequence ID" value="RZC42328.1"/>
    <property type="molecule type" value="Genomic_DNA"/>
</dbReference>
<dbReference type="PANTHER" id="PTHR13338:SF4">
    <property type="entry name" value="NADH DEHYDROGENASE [UBIQUINONE] 1 ALPHA SUBCOMPLEX ASSEMBLY FACTOR 4"/>
    <property type="match status" value="1"/>
</dbReference>
<dbReference type="GO" id="GO:0005739">
    <property type="term" value="C:mitochondrion"/>
    <property type="evidence" value="ECO:0007669"/>
    <property type="project" value="TreeGrafter"/>
</dbReference>
<name>A0A482WD77_ASBVE</name>
<keyword evidence="3" id="KW-1185">Reference proteome</keyword>
<evidence type="ECO:0000256" key="1">
    <source>
        <dbReference type="SAM" id="MobiDB-lite"/>
    </source>
</evidence>
<gene>
    <name evidence="2" type="ORF">BDFB_008983</name>
</gene>
<protein>
    <submittedName>
        <fullName evidence="2">NDUFAF4-like protein</fullName>
    </submittedName>
</protein>
<comment type="caution">
    <text evidence="2">The sequence shown here is derived from an EMBL/GenBank/DDBJ whole genome shotgun (WGS) entry which is preliminary data.</text>
</comment>
<dbReference type="InterPro" id="IPR009622">
    <property type="entry name" value="NDUFAF4"/>
</dbReference>
<dbReference type="GO" id="GO:0032981">
    <property type="term" value="P:mitochondrial respiratory chain complex I assembly"/>
    <property type="evidence" value="ECO:0007669"/>
    <property type="project" value="InterPro"/>
</dbReference>
<dbReference type="STRING" id="1661398.A0A482WD77"/>
<accession>A0A482WD77</accession>
<evidence type="ECO:0000313" key="3">
    <source>
        <dbReference type="Proteomes" id="UP000292052"/>
    </source>
</evidence>
<dbReference type="Proteomes" id="UP000292052">
    <property type="component" value="Unassembled WGS sequence"/>
</dbReference>